<sequence length="145" mass="16027">PEVKERAIKDAWTTLDSNGPHQYAMNVLAYCSRMMIRSTGKLPGGTPVRLSITDLFPSEAVAICRQSLLHPEIQAGYFRSYGKHDRIQDEIFALGVLGDHGQSLDLPFLRTLALSQNLGHYALKAVHRLEERLGSEDAKTSVGPP</sequence>
<dbReference type="EMBL" id="AUZZ01002770">
    <property type="protein sequence ID" value="EQD59037.1"/>
    <property type="molecule type" value="Genomic_DNA"/>
</dbReference>
<feature type="non-terminal residue" evidence="1">
    <location>
        <position position="1"/>
    </location>
</feature>
<comment type="caution">
    <text evidence="1">The sequence shown here is derived from an EMBL/GenBank/DDBJ whole genome shotgun (WGS) entry which is preliminary data.</text>
</comment>
<gene>
    <name evidence="1" type="ORF">B2A_04138</name>
</gene>
<proteinExistence type="predicted"/>
<name>T1ANT7_9ZZZZ</name>
<reference evidence="1" key="2">
    <citation type="journal article" date="2014" name="ISME J.">
        <title>Microbial stratification in low pH oxic and suboxic macroscopic growths along an acid mine drainage.</title>
        <authorList>
            <person name="Mendez-Garcia C."/>
            <person name="Mesa V."/>
            <person name="Sprenger R.R."/>
            <person name="Richter M."/>
            <person name="Diez M.S."/>
            <person name="Solano J."/>
            <person name="Bargiela R."/>
            <person name="Golyshina O.V."/>
            <person name="Manteca A."/>
            <person name="Ramos J.L."/>
            <person name="Gallego J.R."/>
            <person name="Llorente I."/>
            <person name="Martins Dos Santos V.A."/>
            <person name="Jensen O.N."/>
            <person name="Pelaez A.I."/>
            <person name="Sanchez J."/>
            <person name="Ferrer M."/>
        </authorList>
    </citation>
    <scope>NUCLEOTIDE SEQUENCE</scope>
</reference>
<organism evidence="1">
    <name type="scientific">mine drainage metagenome</name>
    <dbReference type="NCBI Taxonomy" id="410659"/>
    <lineage>
        <taxon>unclassified sequences</taxon>
        <taxon>metagenomes</taxon>
        <taxon>ecological metagenomes</taxon>
    </lineage>
</organism>
<accession>T1ANT7</accession>
<evidence type="ECO:0000313" key="1">
    <source>
        <dbReference type="EMBL" id="EQD59037.1"/>
    </source>
</evidence>
<protein>
    <submittedName>
        <fullName evidence="1">Uncharacterized protein</fullName>
    </submittedName>
</protein>
<reference evidence="1" key="1">
    <citation type="submission" date="2013-08" db="EMBL/GenBank/DDBJ databases">
        <authorList>
            <person name="Mendez C."/>
            <person name="Richter M."/>
            <person name="Ferrer M."/>
            <person name="Sanchez J."/>
        </authorList>
    </citation>
    <scope>NUCLEOTIDE SEQUENCE</scope>
</reference>
<dbReference type="AlphaFoldDB" id="T1ANT7"/>